<sequence>MLARIVAGIRQEVAARKQTRPLAELQRDTTPRPPAFAKALRAADWALIAECKLASPAKGTLTARHTVPELARIYTAGGAAALSVHTSAPFRGRLEDIAAVRAVSPLPILRKDFIIDEYQLHEARWAGADAVLLIAAILTDAELARFLAVAGELGLDTLVEVHSREELDRVQRTPAPIIGINNRDLTTFTTDIAATFALLPHTDGRRLLVSESGITGGHDARRLKQAGVRGALVGEGLVTAPDILARTRELALAGEPTDAPQPRHTKEEPNNA</sequence>
<keyword evidence="6" id="KW-0822">Tryptophan biosynthesis</keyword>
<name>A0ABU3P1H8_9FIRM</name>
<organism evidence="11 12">
    <name type="scientific">Anaeroselena agilis</name>
    <dbReference type="NCBI Taxonomy" id="3063788"/>
    <lineage>
        <taxon>Bacteria</taxon>
        <taxon>Bacillati</taxon>
        <taxon>Bacillota</taxon>
        <taxon>Negativicutes</taxon>
        <taxon>Acetonemataceae</taxon>
        <taxon>Anaeroselena</taxon>
    </lineage>
</organism>
<comment type="caution">
    <text evidence="11">The sequence shown here is derived from an EMBL/GenBank/DDBJ whole genome shotgun (WGS) entry which is preliminary data.</text>
</comment>
<dbReference type="PANTHER" id="PTHR22854">
    <property type="entry name" value="TRYPTOPHAN BIOSYNTHESIS PROTEIN"/>
    <property type="match status" value="1"/>
</dbReference>
<evidence type="ECO:0000256" key="6">
    <source>
        <dbReference type="ARBA" id="ARBA00022822"/>
    </source>
</evidence>
<feature type="domain" description="Indole-3-glycerol phosphate synthase" evidence="10">
    <location>
        <begin position="2"/>
        <end position="250"/>
    </location>
</feature>
<dbReference type="GO" id="GO:0004425">
    <property type="term" value="F:indole-3-glycerol-phosphate synthase activity"/>
    <property type="evidence" value="ECO:0007669"/>
    <property type="project" value="UniProtKB-EC"/>
</dbReference>
<dbReference type="SUPFAM" id="SSF51366">
    <property type="entry name" value="Ribulose-phoshate binding barrel"/>
    <property type="match status" value="1"/>
</dbReference>
<evidence type="ECO:0000259" key="10">
    <source>
        <dbReference type="Pfam" id="PF00218"/>
    </source>
</evidence>
<comment type="pathway">
    <text evidence="2">Amino-acid biosynthesis; L-tryptophan biosynthesis; L-tryptophan from chorismate: step 4/5.</text>
</comment>
<evidence type="ECO:0000256" key="2">
    <source>
        <dbReference type="ARBA" id="ARBA00004696"/>
    </source>
</evidence>
<keyword evidence="8 11" id="KW-0456">Lyase</keyword>
<dbReference type="InterPro" id="IPR011060">
    <property type="entry name" value="RibuloseP-bd_barrel"/>
</dbReference>
<evidence type="ECO:0000256" key="1">
    <source>
        <dbReference type="ARBA" id="ARBA00001633"/>
    </source>
</evidence>
<evidence type="ECO:0000256" key="7">
    <source>
        <dbReference type="ARBA" id="ARBA00023141"/>
    </source>
</evidence>
<evidence type="ECO:0000256" key="5">
    <source>
        <dbReference type="ARBA" id="ARBA00022793"/>
    </source>
</evidence>
<dbReference type="EC" id="4.1.1.48" evidence="3"/>
<dbReference type="RefSeq" id="WP_413781350.1">
    <property type="nucleotide sequence ID" value="NZ_JAUOZS010000001.1"/>
</dbReference>
<dbReference type="Gene3D" id="3.20.20.70">
    <property type="entry name" value="Aldolase class I"/>
    <property type="match status" value="1"/>
</dbReference>
<evidence type="ECO:0000313" key="12">
    <source>
        <dbReference type="Proteomes" id="UP001254848"/>
    </source>
</evidence>
<dbReference type="Pfam" id="PF00218">
    <property type="entry name" value="IGPS"/>
    <property type="match status" value="1"/>
</dbReference>
<dbReference type="InterPro" id="IPR013798">
    <property type="entry name" value="Indole-3-glycerol_P_synth_dom"/>
</dbReference>
<reference evidence="11 12" key="1">
    <citation type="submission" date="2023-07" db="EMBL/GenBank/DDBJ databases">
        <title>The novel representative of Negativicutes class, Anaeroselena agilis gen. nov. sp. nov.</title>
        <authorList>
            <person name="Prokofeva M.I."/>
            <person name="Elcheninov A.G."/>
            <person name="Klyukina A."/>
            <person name="Kublanov I.V."/>
            <person name="Frolov E.N."/>
            <person name="Podosokorskaya O.A."/>
        </authorList>
    </citation>
    <scope>NUCLEOTIDE SEQUENCE [LARGE SCALE GENOMIC DNA]</scope>
    <source>
        <strain evidence="11 12">4137-cl</strain>
    </source>
</reference>
<dbReference type="NCBIfam" id="NF001377">
    <property type="entry name" value="PRK00278.2-4"/>
    <property type="match status" value="1"/>
</dbReference>
<keyword evidence="12" id="KW-1185">Reference proteome</keyword>
<evidence type="ECO:0000256" key="9">
    <source>
        <dbReference type="SAM" id="MobiDB-lite"/>
    </source>
</evidence>
<evidence type="ECO:0000313" key="11">
    <source>
        <dbReference type="EMBL" id="MDT8902881.1"/>
    </source>
</evidence>
<feature type="region of interest" description="Disordered" evidence="9">
    <location>
        <begin position="252"/>
        <end position="272"/>
    </location>
</feature>
<dbReference type="InterPro" id="IPR013785">
    <property type="entry name" value="Aldolase_TIM"/>
</dbReference>
<dbReference type="CDD" id="cd00331">
    <property type="entry name" value="IGPS"/>
    <property type="match status" value="1"/>
</dbReference>
<keyword evidence="4" id="KW-0028">Amino-acid biosynthesis</keyword>
<dbReference type="Proteomes" id="UP001254848">
    <property type="component" value="Unassembled WGS sequence"/>
</dbReference>
<dbReference type="EMBL" id="JAUOZS010000001">
    <property type="protein sequence ID" value="MDT8902881.1"/>
    <property type="molecule type" value="Genomic_DNA"/>
</dbReference>
<protein>
    <recommendedName>
        <fullName evidence="3">indole-3-glycerol-phosphate synthase</fullName>
        <ecNumber evidence="3">4.1.1.48</ecNumber>
    </recommendedName>
</protein>
<gene>
    <name evidence="11" type="primary">trpC</name>
    <name evidence="11" type="ORF">Q4T40_16690</name>
</gene>
<keyword evidence="7" id="KW-0057">Aromatic amino acid biosynthesis</keyword>
<dbReference type="InterPro" id="IPR045186">
    <property type="entry name" value="Indole-3-glycerol_P_synth"/>
</dbReference>
<evidence type="ECO:0000256" key="8">
    <source>
        <dbReference type="ARBA" id="ARBA00023239"/>
    </source>
</evidence>
<accession>A0ABU3P1H8</accession>
<proteinExistence type="predicted"/>
<comment type="catalytic activity">
    <reaction evidence="1">
        <text>1-(2-carboxyphenylamino)-1-deoxy-D-ribulose 5-phosphate + H(+) = (1S,2R)-1-C-(indol-3-yl)glycerol 3-phosphate + CO2 + H2O</text>
        <dbReference type="Rhea" id="RHEA:23476"/>
        <dbReference type="ChEBI" id="CHEBI:15377"/>
        <dbReference type="ChEBI" id="CHEBI:15378"/>
        <dbReference type="ChEBI" id="CHEBI:16526"/>
        <dbReference type="ChEBI" id="CHEBI:58613"/>
        <dbReference type="ChEBI" id="CHEBI:58866"/>
        <dbReference type="EC" id="4.1.1.48"/>
    </reaction>
</comment>
<keyword evidence="5" id="KW-0210">Decarboxylase</keyword>
<evidence type="ECO:0000256" key="4">
    <source>
        <dbReference type="ARBA" id="ARBA00022605"/>
    </source>
</evidence>
<evidence type="ECO:0000256" key="3">
    <source>
        <dbReference type="ARBA" id="ARBA00012362"/>
    </source>
</evidence>
<dbReference type="PANTHER" id="PTHR22854:SF2">
    <property type="entry name" value="INDOLE-3-GLYCEROL-PHOSPHATE SYNTHASE"/>
    <property type="match status" value="1"/>
</dbReference>